<dbReference type="GO" id="GO:0005886">
    <property type="term" value="C:plasma membrane"/>
    <property type="evidence" value="ECO:0007669"/>
    <property type="project" value="InterPro"/>
</dbReference>
<dbReference type="Pfam" id="PF04357">
    <property type="entry name" value="TamB"/>
    <property type="match status" value="1"/>
</dbReference>
<dbReference type="PANTHER" id="PTHR36985">
    <property type="entry name" value="TRANSLOCATION AND ASSEMBLY MODULE SUBUNIT TAMB"/>
    <property type="match status" value="1"/>
</dbReference>
<gene>
    <name evidence="7" type="ORF">C8P66_12146</name>
</gene>
<comment type="subcellular location">
    <subcellularLocation>
        <location evidence="1">Membrane</location>
        <topology evidence="1">Single-pass membrane protein</topology>
    </subcellularLocation>
</comment>
<dbReference type="EMBL" id="QKYU01000021">
    <property type="protein sequence ID" value="PZW41339.1"/>
    <property type="molecule type" value="Genomic_DNA"/>
</dbReference>
<evidence type="ECO:0000256" key="4">
    <source>
        <dbReference type="ARBA" id="ARBA00023136"/>
    </source>
</evidence>
<accession>A0A2W7I566</accession>
<sequence>MRRLALWGLRLVLALLVAIPLLVLGLLWAADTGPGRRLLEKTAMGAVPGLTIEGLSGPFPGRFHADRIAMADDAGVWLDLRNAEISLDWAALADRIIRLERVSATRLRLDRLPPGTPAAEPPPPGPLLPELPSLPVSIEIRALALDEVIIGEAVAGQEAHFAATGSAALVPGTGLTADLDLKRLDAAGTGTVALDWRPGTGRLAAQIRLDDPAGAFGQLLAGRADLPGRVELSLDGPVAAAPFRLSAGLGADVSLTASGTVGLDAAGGAQLDLTAAARGPGLLPPAAEQLDLSGRLALAADGAITLTGVKAAVPAGTLDLSGDIAGDGALALAFRAAAAPPARALLPPGTGFAEAGAEGRILGSLAAPRLDARFRVTEPRSGVAQADALLGNTVTGTLAGTLAETGEAVTATLDADKLAAQAEATLTPAGMPQTAKVVLDLRDLAPLGLAGPAHVEATLDGGITDGRVTLLAEGVEAGLAGVEAPRLTATIRLAAGLPVEATAEGSGRYRDLPLALTLRASPEGALIRLHAAEVSLGTARLEASGLVDPARRLATGGAHLLVPDLAVLLPGTPGRIEATVEATTPADVQRVKVRIDASRPDGTTARVTAEGGLEALAIEANAAASGVRATLRGTAHPAEQALDLAALDVFRGPGQLLRLLRPARLRNAEAGPVLEGLALGIGSGRIEASGAIMNRVEVALHAVPLDLAGPVTGRVDGTVTIEKAERARFRLNATGLGSPGVSGLPPVSAQAEGEASAAGGRVSLSAEAGQTGRVTGTASLAGWSDSSAMQAALRGNFDLNRALAPFLNGGADRVAGQVALDVRIGGTLGAPRPEGGATLSGGSWRNAALGGAVTDLTGRLGFANDRLRIESLAGRTAGGGTLGITGSLDPLAEGIPADLRLTARNARPLAGGFGSASFNADLTLVGPLLGAARLAGRIDVPRADLRVPETLSGSVPLLAGVESRGTRPSGAAPLVRRPLAPPGGSGPAWVLALQINAPRVLVQGRGVDAELGGSLAVGGTLTAPDSQGELTLRRGSLELPTRRLTFQRGTMRFAGELIPTLNLSATSDAGSYRVTIEVTGPANKPDIRITSAPELPPEEAMAQLLFGRSGQKLSGIEAVQAVEALARLSGTGGEGTGGALSRLGRSLGLDRLGVATGENGNTGVEAGRYLAPGLYLGIRPGTTGAAPGVSAQWELTPRLRLEAETSRGEAGERVGLGYEFEY</sequence>
<comment type="caution">
    <text evidence="7">The sequence shown here is derived from an EMBL/GenBank/DDBJ whole genome shotgun (WGS) entry which is preliminary data.</text>
</comment>
<keyword evidence="4" id="KW-0472">Membrane</keyword>
<feature type="region of interest" description="Disordered" evidence="5">
    <location>
        <begin position="740"/>
        <end position="760"/>
    </location>
</feature>
<dbReference type="Proteomes" id="UP000249688">
    <property type="component" value="Unassembled WGS sequence"/>
</dbReference>
<dbReference type="OrthoDB" id="7784409at2"/>
<proteinExistence type="predicted"/>
<evidence type="ECO:0000256" key="3">
    <source>
        <dbReference type="ARBA" id="ARBA00022989"/>
    </source>
</evidence>
<keyword evidence="2" id="KW-0812">Transmembrane</keyword>
<evidence type="ECO:0000256" key="2">
    <source>
        <dbReference type="ARBA" id="ARBA00022692"/>
    </source>
</evidence>
<reference evidence="7 8" key="1">
    <citation type="submission" date="2018-06" db="EMBL/GenBank/DDBJ databases">
        <title>Genomic Encyclopedia of Archaeal and Bacterial Type Strains, Phase II (KMG-II): from individual species to whole genera.</title>
        <authorList>
            <person name="Goeker M."/>
        </authorList>
    </citation>
    <scope>NUCLEOTIDE SEQUENCE [LARGE SCALE GENOMIC DNA]</scope>
    <source>
        <strain evidence="7 8">DSM 24525</strain>
    </source>
</reference>
<evidence type="ECO:0000313" key="8">
    <source>
        <dbReference type="Proteomes" id="UP000249688"/>
    </source>
</evidence>
<dbReference type="PANTHER" id="PTHR36985:SF1">
    <property type="entry name" value="TRANSLOCATION AND ASSEMBLY MODULE SUBUNIT TAMB"/>
    <property type="match status" value="1"/>
</dbReference>
<dbReference type="AlphaFoldDB" id="A0A2W7I566"/>
<dbReference type="GO" id="GO:0009306">
    <property type="term" value="P:protein secretion"/>
    <property type="evidence" value="ECO:0007669"/>
    <property type="project" value="InterPro"/>
</dbReference>
<name>A0A2W7I566_9PROT</name>
<evidence type="ECO:0000256" key="5">
    <source>
        <dbReference type="SAM" id="MobiDB-lite"/>
    </source>
</evidence>
<feature type="domain" description="Translocation and assembly module TamB C-terminal" evidence="6">
    <location>
        <begin position="871"/>
        <end position="1222"/>
    </location>
</feature>
<dbReference type="RefSeq" id="WP_111399517.1">
    <property type="nucleotide sequence ID" value="NZ_QKYU01000021.1"/>
</dbReference>
<evidence type="ECO:0000313" key="7">
    <source>
        <dbReference type="EMBL" id="PZW41339.1"/>
    </source>
</evidence>
<dbReference type="InterPro" id="IPR007452">
    <property type="entry name" value="TamB_C"/>
</dbReference>
<dbReference type="GO" id="GO:0097347">
    <property type="term" value="C:TAM protein secretion complex"/>
    <property type="evidence" value="ECO:0007669"/>
    <property type="project" value="TreeGrafter"/>
</dbReference>
<protein>
    <submittedName>
        <fullName evidence="7">Autotransporter translocation and assembly factor TamB</fullName>
    </submittedName>
</protein>
<evidence type="ECO:0000259" key="6">
    <source>
        <dbReference type="Pfam" id="PF04357"/>
    </source>
</evidence>
<keyword evidence="3" id="KW-1133">Transmembrane helix</keyword>
<organism evidence="7 8">
    <name type="scientific">Humitalea rosea</name>
    <dbReference type="NCBI Taxonomy" id="990373"/>
    <lineage>
        <taxon>Bacteria</taxon>
        <taxon>Pseudomonadati</taxon>
        <taxon>Pseudomonadota</taxon>
        <taxon>Alphaproteobacteria</taxon>
        <taxon>Acetobacterales</taxon>
        <taxon>Roseomonadaceae</taxon>
        <taxon>Humitalea</taxon>
    </lineage>
</organism>
<keyword evidence="8" id="KW-1185">Reference proteome</keyword>
<evidence type="ECO:0000256" key="1">
    <source>
        <dbReference type="ARBA" id="ARBA00004167"/>
    </source>
</evidence>